<reference evidence="2 3" key="1">
    <citation type="journal article" date="2019" name="Nat. Ecol. Evol.">
        <title>Megaphylogeny resolves global patterns of mushroom evolution.</title>
        <authorList>
            <person name="Varga T."/>
            <person name="Krizsan K."/>
            <person name="Foldi C."/>
            <person name="Dima B."/>
            <person name="Sanchez-Garcia M."/>
            <person name="Sanchez-Ramirez S."/>
            <person name="Szollosi G.J."/>
            <person name="Szarkandi J.G."/>
            <person name="Papp V."/>
            <person name="Albert L."/>
            <person name="Andreopoulos W."/>
            <person name="Angelini C."/>
            <person name="Antonin V."/>
            <person name="Barry K.W."/>
            <person name="Bougher N.L."/>
            <person name="Buchanan P."/>
            <person name="Buyck B."/>
            <person name="Bense V."/>
            <person name="Catcheside P."/>
            <person name="Chovatia M."/>
            <person name="Cooper J."/>
            <person name="Damon W."/>
            <person name="Desjardin D."/>
            <person name="Finy P."/>
            <person name="Geml J."/>
            <person name="Haridas S."/>
            <person name="Hughes K."/>
            <person name="Justo A."/>
            <person name="Karasinski D."/>
            <person name="Kautmanova I."/>
            <person name="Kiss B."/>
            <person name="Kocsube S."/>
            <person name="Kotiranta H."/>
            <person name="LaButti K.M."/>
            <person name="Lechner B.E."/>
            <person name="Liimatainen K."/>
            <person name="Lipzen A."/>
            <person name="Lukacs Z."/>
            <person name="Mihaltcheva S."/>
            <person name="Morgado L.N."/>
            <person name="Niskanen T."/>
            <person name="Noordeloos M.E."/>
            <person name="Ohm R.A."/>
            <person name="Ortiz-Santana B."/>
            <person name="Ovrebo C."/>
            <person name="Racz N."/>
            <person name="Riley R."/>
            <person name="Savchenko A."/>
            <person name="Shiryaev A."/>
            <person name="Soop K."/>
            <person name="Spirin V."/>
            <person name="Szebenyi C."/>
            <person name="Tomsovsky M."/>
            <person name="Tulloss R.E."/>
            <person name="Uehling J."/>
            <person name="Grigoriev I.V."/>
            <person name="Vagvolgyi C."/>
            <person name="Papp T."/>
            <person name="Martin F.M."/>
            <person name="Miettinen O."/>
            <person name="Hibbett D.S."/>
            <person name="Nagy L.G."/>
        </authorList>
    </citation>
    <scope>NUCLEOTIDE SEQUENCE [LARGE SCALE GENOMIC DNA]</scope>
    <source>
        <strain evidence="2 3">CBS 121175</strain>
    </source>
</reference>
<evidence type="ECO:0000256" key="1">
    <source>
        <dbReference type="SAM" id="MobiDB-lite"/>
    </source>
</evidence>
<feature type="compositionally biased region" description="Basic and acidic residues" evidence="1">
    <location>
        <begin position="49"/>
        <end position="60"/>
    </location>
</feature>
<gene>
    <name evidence="2" type="ORF">FA15DRAFT_663034</name>
</gene>
<accession>A0A5C3L9R8</accession>
<dbReference type="EMBL" id="ML210147">
    <property type="protein sequence ID" value="TFK29774.1"/>
    <property type="molecule type" value="Genomic_DNA"/>
</dbReference>
<feature type="compositionally biased region" description="Polar residues" evidence="1">
    <location>
        <begin position="220"/>
        <end position="233"/>
    </location>
</feature>
<proteinExistence type="predicted"/>
<feature type="compositionally biased region" description="Basic and acidic residues" evidence="1">
    <location>
        <begin position="72"/>
        <end position="115"/>
    </location>
</feature>
<dbReference type="AlphaFoldDB" id="A0A5C3L9R8"/>
<feature type="compositionally biased region" description="Basic and acidic residues" evidence="1">
    <location>
        <begin position="408"/>
        <end position="417"/>
    </location>
</feature>
<feature type="compositionally biased region" description="Polar residues" evidence="1">
    <location>
        <begin position="391"/>
        <end position="404"/>
    </location>
</feature>
<feature type="compositionally biased region" description="Low complexity" evidence="1">
    <location>
        <begin position="364"/>
        <end position="373"/>
    </location>
</feature>
<feature type="compositionally biased region" description="Basic and acidic residues" evidence="1">
    <location>
        <begin position="272"/>
        <end position="282"/>
    </location>
</feature>
<feature type="compositionally biased region" description="Low complexity" evidence="1">
    <location>
        <begin position="262"/>
        <end position="271"/>
    </location>
</feature>
<feature type="compositionally biased region" description="Polar residues" evidence="1">
    <location>
        <begin position="439"/>
        <end position="452"/>
    </location>
</feature>
<feature type="region of interest" description="Disordered" evidence="1">
    <location>
        <begin position="1"/>
        <end position="452"/>
    </location>
</feature>
<feature type="compositionally biased region" description="Basic residues" evidence="1">
    <location>
        <begin position="185"/>
        <end position="206"/>
    </location>
</feature>
<feature type="compositionally biased region" description="Basic residues" evidence="1">
    <location>
        <begin position="168"/>
        <end position="178"/>
    </location>
</feature>
<name>A0A5C3L9R8_COPMA</name>
<feature type="compositionally biased region" description="Basic and acidic residues" evidence="1">
    <location>
        <begin position="21"/>
        <end position="37"/>
    </location>
</feature>
<evidence type="ECO:0000313" key="2">
    <source>
        <dbReference type="EMBL" id="TFK29774.1"/>
    </source>
</evidence>
<evidence type="ECO:0000313" key="3">
    <source>
        <dbReference type="Proteomes" id="UP000307440"/>
    </source>
</evidence>
<sequence>MSASLPPKPEAVQNSDTPAKLADKETQPSSSDPKDTTRGSSPARPMAPRYRDEKERDRPYSPRPPGDTYLPTRRDDRRDFDRRREPPRRWEYDRDRDRDRDRYGPRPTYHADYRRGGRSPRRPGRYYSRSPRRRSSRSRSRSRTPPRRRSPPRRRISRTPPFGGRAHYSPRRRTRSRSRSPPSWRRSRTPRNRSPYRRRSRSRSPRRTASPAKSIRLGNHSLSIGSRPQSPRQSQEKAPISSTSSPIPKVENGSPVPPTAPAAPAASAKQPTEVKSEPKLESEEASALPKVEPTEDMPIKQELAEPTLSVDTDIQMAYSIPSAVPKAGEPSTSEHKAYPLARAPPTGPSHKARQLEAQAGSKMSSPHPLTLPHNLPPHPTSSVPLHVQAEAKSSYSPKTEQASPRSPFVKEEVKREPVSQPPPDVTMAEPISRTHSKDPQQPTDTIRPACNTTWDRNIDWDRRLPTGVITKASAKWPMKSQLEEVAETRVLRENEYYVASATAHTALYELEVALVDLHSVESRRKLASSQLDAARYPK</sequence>
<keyword evidence="3" id="KW-1185">Reference proteome</keyword>
<protein>
    <submittedName>
        <fullName evidence="2">Uncharacterized protein</fullName>
    </submittedName>
</protein>
<dbReference type="STRING" id="230819.A0A5C3L9R8"/>
<dbReference type="Proteomes" id="UP000307440">
    <property type="component" value="Unassembled WGS sequence"/>
</dbReference>
<feature type="compositionally biased region" description="Basic residues" evidence="1">
    <location>
        <begin position="116"/>
        <end position="157"/>
    </location>
</feature>
<dbReference type="OrthoDB" id="3269397at2759"/>
<organism evidence="2 3">
    <name type="scientific">Coprinopsis marcescibilis</name>
    <name type="common">Agaric fungus</name>
    <name type="synonym">Psathyrella marcescibilis</name>
    <dbReference type="NCBI Taxonomy" id="230819"/>
    <lineage>
        <taxon>Eukaryota</taxon>
        <taxon>Fungi</taxon>
        <taxon>Dikarya</taxon>
        <taxon>Basidiomycota</taxon>
        <taxon>Agaricomycotina</taxon>
        <taxon>Agaricomycetes</taxon>
        <taxon>Agaricomycetidae</taxon>
        <taxon>Agaricales</taxon>
        <taxon>Agaricineae</taxon>
        <taxon>Psathyrellaceae</taxon>
        <taxon>Coprinopsis</taxon>
    </lineage>
</organism>